<feature type="compositionally biased region" description="Polar residues" evidence="3">
    <location>
        <begin position="53"/>
        <end position="63"/>
    </location>
</feature>
<reference evidence="4 5" key="1">
    <citation type="submission" date="2016-07" db="EMBL/GenBank/DDBJ databases">
        <title>Pervasive Adenine N6-methylation of Active Genes in Fungi.</title>
        <authorList>
            <consortium name="DOE Joint Genome Institute"/>
            <person name="Mondo S.J."/>
            <person name="Dannebaum R.O."/>
            <person name="Kuo R.C."/>
            <person name="Labutti K."/>
            <person name="Haridas S."/>
            <person name="Kuo A."/>
            <person name="Salamov A."/>
            <person name="Ahrendt S.R."/>
            <person name="Lipzen A."/>
            <person name="Sullivan W."/>
            <person name="Andreopoulos W.B."/>
            <person name="Clum A."/>
            <person name="Lindquist E."/>
            <person name="Daum C."/>
            <person name="Ramamoorthy G.K."/>
            <person name="Gryganskyi A."/>
            <person name="Culley D."/>
            <person name="Magnuson J.K."/>
            <person name="James T.Y."/>
            <person name="O'Malley M.A."/>
            <person name="Stajich J.E."/>
            <person name="Spatafora J.W."/>
            <person name="Visel A."/>
            <person name="Grigoriev I.V."/>
        </authorList>
    </citation>
    <scope>NUCLEOTIDE SEQUENCE [LARGE SCALE GENOMIC DNA]</scope>
    <source>
        <strain evidence="4 5">68-887.2</strain>
    </source>
</reference>
<protein>
    <recommendedName>
        <fullName evidence="6">Pentacotripeptide-repeat region of PRORP domain-containing protein</fullName>
    </recommendedName>
</protein>
<dbReference type="EMBL" id="MCFC01000091">
    <property type="protein sequence ID" value="ORY22577.1"/>
    <property type="molecule type" value="Genomic_DNA"/>
</dbReference>
<dbReference type="OrthoDB" id="185373at2759"/>
<accession>A0A1Y2AK24</accession>
<dbReference type="InterPro" id="IPR011990">
    <property type="entry name" value="TPR-like_helical_dom_sf"/>
</dbReference>
<organism evidence="4 5">
    <name type="scientific">Naematelia encephala</name>
    <dbReference type="NCBI Taxonomy" id="71784"/>
    <lineage>
        <taxon>Eukaryota</taxon>
        <taxon>Fungi</taxon>
        <taxon>Dikarya</taxon>
        <taxon>Basidiomycota</taxon>
        <taxon>Agaricomycotina</taxon>
        <taxon>Tremellomycetes</taxon>
        <taxon>Tremellales</taxon>
        <taxon>Naemateliaceae</taxon>
        <taxon>Naematelia</taxon>
    </lineage>
</organism>
<dbReference type="PANTHER" id="PTHR47932">
    <property type="entry name" value="ATPASE EXPRESSION PROTEIN 3"/>
    <property type="match status" value="1"/>
</dbReference>
<keyword evidence="1" id="KW-0677">Repeat</keyword>
<evidence type="ECO:0000256" key="3">
    <source>
        <dbReference type="SAM" id="MobiDB-lite"/>
    </source>
</evidence>
<dbReference type="InterPro" id="IPR002885">
    <property type="entry name" value="PPR_rpt"/>
</dbReference>
<feature type="region of interest" description="Disordered" evidence="3">
    <location>
        <begin position="51"/>
        <end position="130"/>
    </location>
</feature>
<gene>
    <name evidence="4" type="ORF">BCR39DRAFT_551330</name>
</gene>
<dbReference type="InParanoid" id="A0A1Y2AK24"/>
<feature type="region of interest" description="Disordered" evidence="3">
    <location>
        <begin position="1289"/>
        <end position="1316"/>
    </location>
</feature>
<dbReference type="Proteomes" id="UP000193986">
    <property type="component" value="Unassembled WGS sequence"/>
</dbReference>
<dbReference type="SUPFAM" id="SSF48452">
    <property type="entry name" value="TPR-like"/>
    <property type="match status" value="1"/>
</dbReference>
<dbReference type="PANTHER" id="PTHR47932:SF44">
    <property type="entry name" value="MIOREX COMPLEX COMPONENT 1"/>
    <property type="match status" value="1"/>
</dbReference>
<feature type="compositionally biased region" description="Basic and acidic residues" evidence="3">
    <location>
        <begin position="1289"/>
        <end position="1304"/>
    </location>
</feature>
<keyword evidence="5" id="KW-1185">Reference proteome</keyword>
<sequence length="1316" mass="148715">MSSSYIASLAFRGRGKIAPATFSHVLQLVRAYGVAIQGLEAASSATATYSCSKFSTSTTTHPRVSQLRRPTRRHYASAKARDAEDDDHNRSLHSQPVDDRPPDPAFELTTHGASPVRIADESSSSSSNTRTQGYKAVLFHRQDRTLLPKDLQALLGTKFAYSPTDFRRKVQERGLKPSALSSHAALAAVMTVFFRRGSKEEWEWMLRTMEDILETSEDSVKDQEGETAVTNTSKDKLQAEKAQAVVTERGKSVRSVALVMRAWAMLQLVHFSPVARDELDLTGVEAALEEALSARQGDGLSSRDDLGSRGDLGSRDGWDVRYRLGSRLSPIFAFEHAVAGIVLASIGRFEQAKQEMLYALIRSGSDFDAHKDRVEDDGEPVFEELAYQLDYFEAYHQVLIANNRPGDMLALFWQSSRGFVSHFREFKSTRPWFAAQMKYWAGILLGLPDPAGEVRARINSDLPVGRLYERADCMFMALAYIHFVQPRHGSWNERARLDDALKLARVIMGAGWKLSSDAVGVVLQRLFHSHRPDEAMALFRQCLVADINFGHAAHSRVLDGLVSCGRLEEAQELQRHIGFTWRPTHLDRHILQDAYTAEGNPSQLVKNFEQTMGEDWQEDIDALGKLQRAYHVANEVAESEVVFEKRAKLANSIDPYNDQLRYYAKATDVDKAIEILGKIIAAGLTPSSHTYNLLLTMFARLADVPNAERIIAQMKEQEIEIPAVNWASYLNVYLRAGQYETVAKKYSSLPESVQNTHYIQGVVLRATARLGANTHLGRMIFREMREKDAQDWAMMIYIAIENGDMIHARKLYQQMDRLSQMDRKQPKPDLYTFSILLQGYIRQGDHASSQEVHEEMLRRRIIPSSATYGSIINFFVQARGQGAFDKAHDFAMKIVREVEEGRLSDNGPDKVKAISSIIGPLIPAALRLPDMKRAEEYFTKLSETQAPDILRLSQMMEGYRRERNVRAVMRLWDRVLQLACDSTSRAAALVDTISQGGARPEKPDRSQSNLLCIPLSIVMDALAAAGRHAELKQVWTTVRDEGFGFDAFNYSHFSAALARLGDIESAFYIMEHVVIPRWEEIKAREYQAVRPTEDGDLPPVPRHEVSRTDLKQYGKALLEDVETVDDRAADTKRKRAYDLENPRPGPPEPYSSRPGRPDSEVLAAIVRQYRPMDEAWRPSTVTLSALGEACMQIVNHRFKNSDGDRAVDQRAWLWFLSDREDDDTPSPLDRERSINVHLEGYPRAPVRDPKSGEALVASPKAFLVKLKVKYRKTMMLVLLNHRKKKQINRYKEEQRRQKVQDRRTSSKGKGGFGLRG</sequence>
<feature type="repeat" description="PPR" evidence="2">
    <location>
        <begin position="652"/>
        <end position="686"/>
    </location>
</feature>
<evidence type="ECO:0000256" key="2">
    <source>
        <dbReference type="PROSITE-ProRule" id="PRU00708"/>
    </source>
</evidence>
<evidence type="ECO:0000313" key="5">
    <source>
        <dbReference type="Proteomes" id="UP000193986"/>
    </source>
</evidence>
<feature type="region of interest" description="Disordered" evidence="3">
    <location>
        <begin position="1124"/>
        <end position="1158"/>
    </location>
</feature>
<dbReference type="STRING" id="71784.A0A1Y2AK24"/>
<comment type="caution">
    <text evidence="4">The sequence shown here is derived from an EMBL/GenBank/DDBJ whole genome shotgun (WGS) entry which is preliminary data.</text>
</comment>
<evidence type="ECO:0000256" key="1">
    <source>
        <dbReference type="ARBA" id="ARBA00022737"/>
    </source>
</evidence>
<feature type="repeat" description="PPR" evidence="2">
    <location>
        <begin position="829"/>
        <end position="863"/>
    </location>
</feature>
<feature type="repeat" description="PPR" evidence="2">
    <location>
        <begin position="687"/>
        <end position="721"/>
    </location>
</feature>
<evidence type="ECO:0000313" key="4">
    <source>
        <dbReference type="EMBL" id="ORY22577.1"/>
    </source>
</evidence>
<dbReference type="PROSITE" id="PS51375">
    <property type="entry name" value="PPR"/>
    <property type="match status" value="3"/>
</dbReference>
<name>A0A1Y2AK24_9TREE</name>
<evidence type="ECO:0008006" key="6">
    <source>
        <dbReference type="Google" id="ProtNLM"/>
    </source>
</evidence>
<dbReference type="Gene3D" id="1.25.40.10">
    <property type="entry name" value="Tetratricopeptide repeat domain"/>
    <property type="match status" value="3"/>
</dbReference>
<feature type="compositionally biased region" description="Basic and acidic residues" evidence="3">
    <location>
        <begin position="79"/>
        <end position="102"/>
    </location>
</feature>
<dbReference type="Pfam" id="PF13812">
    <property type="entry name" value="PPR_3"/>
    <property type="match status" value="2"/>
</dbReference>
<proteinExistence type="predicted"/>
<feature type="compositionally biased region" description="Basic and acidic residues" evidence="3">
    <location>
        <begin position="1124"/>
        <end position="1141"/>
    </location>
</feature>